<dbReference type="EMBL" id="NQYH01000012">
    <property type="protein sequence ID" value="RIY39945.1"/>
    <property type="molecule type" value="Genomic_DNA"/>
</dbReference>
<gene>
    <name evidence="4" type="ORF">CJP73_12740</name>
</gene>
<evidence type="ECO:0008006" key="6">
    <source>
        <dbReference type="Google" id="ProtNLM"/>
    </source>
</evidence>
<dbReference type="InterPro" id="IPR007809">
    <property type="entry name" value="FlgN-like"/>
</dbReference>
<evidence type="ECO:0000256" key="3">
    <source>
        <dbReference type="ARBA" id="ARBA00022795"/>
    </source>
</evidence>
<organism evidence="4 5">
    <name type="scientific">Neopusillimonas maritima</name>
    <dbReference type="NCBI Taxonomy" id="2026239"/>
    <lineage>
        <taxon>Bacteria</taxon>
        <taxon>Pseudomonadati</taxon>
        <taxon>Pseudomonadota</taxon>
        <taxon>Betaproteobacteria</taxon>
        <taxon>Burkholderiales</taxon>
        <taxon>Alcaligenaceae</taxon>
        <taxon>Neopusillimonas</taxon>
    </lineage>
</organism>
<accession>A0A3A1YQM2</accession>
<evidence type="ECO:0000256" key="1">
    <source>
        <dbReference type="ARBA" id="ARBA00002397"/>
    </source>
</evidence>
<sequence length="164" mass="17864">MTDSQARLQPLQTQLQQELHLTQQFFNVLNEESQVLETGQPDDLNRTTSLKEKIAEDLHAATQLRGSLLEALNLPNNLQGLRAAAAQQPELSALVEELGALSDRAQRLNEQNGNIINALLTNTQRMMAALQTLTGNNTVYDASGKKKAATVAADVPRLKPLKAG</sequence>
<dbReference type="Gene3D" id="1.20.58.300">
    <property type="entry name" value="FlgN-like"/>
    <property type="match status" value="1"/>
</dbReference>
<reference evidence="4 5" key="1">
    <citation type="submission" date="2017-08" db="EMBL/GenBank/DDBJ databases">
        <title>Pusillimonas indicus sp. nov., a member of the family Alcaligenaceae isolated from surface seawater.</title>
        <authorList>
            <person name="Li J."/>
        </authorList>
    </citation>
    <scope>NUCLEOTIDE SEQUENCE [LARGE SCALE GENOMIC DNA]</scope>
    <source>
        <strain evidence="4 5">L52-1-41</strain>
    </source>
</reference>
<comment type="similarity">
    <text evidence="2">Belongs to the FlgN family.</text>
</comment>
<dbReference type="RefSeq" id="WP_114419678.1">
    <property type="nucleotide sequence ID" value="NZ_NQYH01000012.1"/>
</dbReference>
<evidence type="ECO:0000313" key="5">
    <source>
        <dbReference type="Proteomes" id="UP000266206"/>
    </source>
</evidence>
<name>A0A3A1YQM2_9BURK</name>
<dbReference type="GO" id="GO:0044780">
    <property type="term" value="P:bacterial-type flagellum assembly"/>
    <property type="evidence" value="ECO:0007669"/>
    <property type="project" value="InterPro"/>
</dbReference>
<protein>
    <recommendedName>
        <fullName evidence="6">Flagellar biosynthesis protein FlgN</fullName>
    </recommendedName>
</protein>
<evidence type="ECO:0000313" key="4">
    <source>
        <dbReference type="EMBL" id="RIY39945.1"/>
    </source>
</evidence>
<proteinExistence type="inferred from homology"/>
<evidence type="ECO:0000256" key="2">
    <source>
        <dbReference type="ARBA" id="ARBA00007703"/>
    </source>
</evidence>
<dbReference type="Proteomes" id="UP000266206">
    <property type="component" value="Unassembled WGS sequence"/>
</dbReference>
<keyword evidence="3" id="KW-1005">Bacterial flagellum biogenesis</keyword>
<dbReference type="AlphaFoldDB" id="A0A3A1YQM2"/>
<comment type="function">
    <text evidence="1">Required for the efficient initiation of filament assembly.</text>
</comment>
<dbReference type="Pfam" id="PF05130">
    <property type="entry name" value="FlgN"/>
    <property type="match status" value="1"/>
</dbReference>
<comment type="caution">
    <text evidence="4">The sequence shown here is derived from an EMBL/GenBank/DDBJ whole genome shotgun (WGS) entry which is preliminary data.</text>
</comment>
<dbReference type="SUPFAM" id="SSF140566">
    <property type="entry name" value="FlgN-like"/>
    <property type="match status" value="1"/>
</dbReference>
<dbReference type="InterPro" id="IPR036679">
    <property type="entry name" value="FlgN-like_sf"/>
</dbReference>